<gene>
    <name evidence="2" type="ORF">EZS27_013638</name>
</gene>
<accession>A0A5J4RZ15</accession>
<comment type="caution">
    <text evidence="2">The sequence shown here is derived from an EMBL/GenBank/DDBJ whole genome shotgun (WGS) entry which is preliminary data.</text>
</comment>
<dbReference type="SUPFAM" id="SSF52540">
    <property type="entry name" value="P-loop containing nucleoside triphosphate hydrolases"/>
    <property type="match status" value="1"/>
</dbReference>
<dbReference type="EMBL" id="SNRY01000625">
    <property type="protein sequence ID" value="KAA6338340.1"/>
    <property type="molecule type" value="Genomic_DNA"/>
</dbReference>
<protein>
    <submittedName>
        <fullName evidence="2">DNA replication and repair protein RecF</fullName>
    </submittedName>
</protein>
<evidence type="ECO:0000259" key="1">
    <source>
        <dbReference type="Pfam" id="PF13175"/>
    </source>
</evidence>
<sequence>MRLEKVNIHNYRCFSNYEISFTQGVNILIGKNGSGKTIIINAIRHGLSFVFARNTPSNNDQSLATSADGLTVESPSTMDAFYDKAIQDYRYPIAIQCIARIKGILLPQWEIYKESAGGRVFSTKYKEASQEFENQNHLPVLSLYSDSYPHLKSSLSKYAERILSSGYMIPKNFGYYQWSAESACTEVWEQRFINLWQEIGNKRLSLKNYIGYIENKESTDDFLKSLGLEKDMSLNPTAKYNDFIKKFPQKATETRLQWELINLEREREIITNFLIKFSKPLSPISSDLDQFIIKGLEVSTRLQNNYLNVRFEDGRSILFQNLPTGYKRLFSIVLDIAYRAYILQLREWGIFTFLEKAENVTGIVVIDEIDLHLHPSLEQEVIQRFQNTFPNIQFIVSTHSNLVIANLKENEGRNSIISLENVVEKYTNKKIPNIFGISYEASLLDFMGISPRNSDVKYLAEAYIRLEKREEKEQAQAMRTELIKGTSKN</sequence>
<dbReference type="InterPro" id="IPR027417">
    <property type="entry name" value="P-loop_NTPase"/>
</dbReference>
<name>A0A5J4RZ15_9ZZZZ</name>
<dbReference type="Pfam" id="PF13175">
    <property type="entry name" value="AAA_15"/>
    <property type="match status" value="1"/>
</dbReference>
<dbReference type="PANTHER" id="PTHR43581">
    <property type="entry name" value="ATP/GTP PHOSPHATASE"/>
    <property type="match status" value="1"/>
</dbReference>
<dbReference type="PANTHER" id="PTHR43581:SF2">
    <property type="entry name" value="EXCINUCLEASE ATPASE SUBUNIT"/>
    <property type="match status" value="1"/>
</dbReference>
<dbReference type="InterPro" id="IPR051396">
    <property type="entry name" value="Bact_Antivir_Def_Nuclease"/>
</dbReference>
<feature type="domain" description="Endonuclease GajA/Old nuclease/RecF-like AAA" evidence="1">
    <location>
        <begin position="1"/>
        <end position="402"/>
    </location>
</feature>
<proteinExistence type="predicted"/>
<dbReference type="InterPro" id="IPR041685">
    <property type="entry name" value="AAA_GajA/Old/RecF-like"/>
</dbReference>
<dbReference type="Gene3D" id="3.40.50.300">
    <property type="entry name" value="P-loop containing nucleotide triphosphate hydrolases"/>
    <property type="match status" value="1"/>
</dbReference>
<evidence type="ECO:0000313" key="2">
    <source>
        <dbReference type="EMBL" id="KAA6338340.1"/>
    </source>
</evidence>
<reference evidence="2" key="1">
    <citation type="submission" date="2019-03" db="EMBL/GenBank/DDBJ databases">
        <title>Single cell metagenomics reveals metabolic interactions within the superorganism composed of flagellate Streblomastix strix and complex community of Bacteroidetes bacteria on its surface.</title>
        <authorList>
            <person name="Treitli S.C."/>
            <person name="Kolisko M."/>
            <person name="Husnik F."/>
            <person name="Keeling P."/>
            <person name="Hampl V."/>
        </authorList>
    </citation>
    <scope>NUCLEOTIDE SEQUENCE</scope>
    <source>
        <strain evidence="2">STM</strain>
    </source>
</reference>
<organism evidence="2">
    <name type="scientific">termite gut metagenome</name>
    <dbReference type="NCBI Taxonomy" id="433724"/>
    <lineage>
        <taxon>unclassified sequences</taxon>
        <taxon>metagenomes</taxon>
        <taxon>organismal metagenomes</taxon>
    </lineage>
</organism>
<dbReference type="AlphaFoldDB" id="A0A5J4RZ15"/>